<proteinExistence type="predicted"/>
<protein>
    <submittedName>
        <fullName evidence="2">Uncharacterized protein</fullName>
    </submittedName>
</protein>
<accession>A0A8X6QTQ6</accession>
<sequence>MSNSSSLNPSSTHNVLEGSSCSEMNSAPQPKNWVTPVALRTRHFSSLISFVTAAAKGQCEICPAAFKSMQRLRVHLLNPRPNAKKKAVETIDKILSLKKQTQSTPLLASGNPPEPVRLFQKFQSVSPELFTEIFLQHSASPSASVPSCPVSHSPTVPIPTHENQSTKTITLQNQ</sequence>
<feature type="region of interest" description="Disordered" evidence="1">
    <location>
        <begin position="1"/>
        <end position="31"/>
    </location>
</feature>
<reference evidence="2" key="1">
    <citation type="submission" date="2020-08" db="EMBL/GenBank/DDBJ databases">
        <title>Multicomponent nature underlies the extraordinary mechanical properties of spider dragline silk.</title>
        <authorList>
            <person name="Kono N."/>
            <person name="Nakamura H."/>
            <person name="Mori M."/>
            <person name="Yoshida Y."/>
            <person name="Ohtoshi R."/>
            <person name="Malay A.D."/>
            <person name="Moran D.A.P."/>
            <person name="Tomita M."/>
            <person name="Numata K."/>
            <person name="Arakawa K."/>
        </authorList>
    </citation>
    <scope>NUCLEOTIDE SEQUENCE</scope>
</reference>
<gene>
    <name evidence="2" type="ORF">NPIL_2531</name>
</gene>
<name>A0A8X6QTQ6_NEPPI</name>
<organism evidence="2 3">
    <name type="scientific">Nephila pilipes</name>
    <name type="common">Giant wood spider</name>
    <name type="synonym">Nephila maculata</name>
    <dbReference type="NCBI Taxonomy" id="299642"/>
    <lineage>
        <taxon>Eukaryota</taxon>
        <taxon>Metazoa</taxon>
        <taxon>Ecdysozoa</taxon>
        <taxon>Arthropoda</taxon>
        <taxon>Chelicerata</taxon>
        <taxon>Arachnida</taxon>
        <taxon>Araneae</taxon>
        <taxon>Araneomorphae</taxon>
        <taxon>Entelegynae</taxon>
        <taxon>Araneoidea</taxon>
        <taxon>Nephilidae</taxon>
        <taxon>Nephila</taxon>
    </lineage>
</organism>
<feature type="compositionally biased region" description="Polar residues" evidence="1">
    <location>
        <begin position="161"/>
        <end position="174"/>
    </location>
</feature>
<dbReference type="Proteomes" id="UP000887013">
    <property type="component" value="Unassembled WGS sequence"/>
</dbReference>
<evidence type="ECO:0000256" key="1">
    <source>
        <dbReference type="SAM" id="MobiDB-lite"/>
    </source>
</evidence>
<evidence type="ECO:0000313" key="2">
    <source>
        <dbReference type="EMBL" id="GFU43378.1"/>
    </source>
</evidence>
<dbReference type="EMBL" id="BMAW01085526">
    <property type="protein sequence ID" value="GFU43378.1"/>
    <property type="molecule type" value="Genomic_DNA"/>
</dbReference>
<dbReference type="AlphaFoldDB" id="A0A8X6QTQ6"/>
<feature type="compositionally biased region" description="Low complexity" evidence="1">
    <location>
        <begin position="141"/>
        <end position="154"/>
    </location>
</feature>
<evidence type="ECO:0000313" key="3">
    <source>
        <dbReference type="Proteomes" id="UP000887013"/>
    </source>
</evidence>
<feature type="compositionally biased region" description="Low complexity" evidence="1">
    <location>
        <begin position="1"/>
        <end position="11"/>
    </location>
</feature>
<feature type="compositionally biased region" description="Polar residues" evidence="1">
    <location>
        <begin position="12"/>
        <end position="29"/>
    </location>
</feature>
<keyword evidence="3" id="KW-1185">Reference proteome</keyword>
<comment type="caution">
    <text evidence="2">The sequence shown here is derived from an EMBL/GenBank/DDBJ whole genome shotgun (WGS) entry which is preliminary data.</text>
</comment>
<feature type="region of interest" description="Disordered" evidence="1">
    <location>
        <begin position="141"/>
        <end position="174"/>
    </location>
</feature>